<feature type="domain" description="Impact N-terminal" evidence="3">
    <location>
        <begin position="42"/>
        <end position="159"/>
    </location>
</feature>
<proteinExistence type="inferred from homology"/>
<dbReference type="Gene3D" id="3.30.230.30">
    <property type="entry name" value="Impact, N-terminal domain"/>
    <property type="match status" value="1"/>
</dbReference>
<keyword evidence="4" id="KW-0687">Ribonucleoprotein</keyword>
<dbReference type="PROSITE" id="PS00910">
    <property type="entry name" value="UPF0029"/>
    <property type="match status" value="1"/>
</dbReference>
<evidence type="ECO:0000256" key="1">
    <source>
        <dbReference type="ARBA" id="ARBA00007665"/>
    </source>
</evidence>
<keyword evidence="4" id="KW-0689">Ribosomal protein</keyword>
<comment type="caution">
    <text evidence="4">The sequence shown here is derived from an EMBL/GenBank/DDBJ whole genome shotgun (WGS) entry which is preliminary data.</text>
</comment>
<gene>
    <name evidence="4" type="ORF">BDZ94DRAFT_1243671</name>
</gene>
<keyword evidence="5" id="KW-1185">Reference proteome</keyword>
<feature type="region of interest" description="Disordered" evidence="2">
    <location>
        <begin position="1"/>
        <end position="38"/>
    </location>
</feature>
<dbReference type="GO" id="GO:0140469">
    <property type="term" value="P:GCN2-mediated signaling"/>
    <property type="evidence" value="ECO:0007669"/>
    <property type="project" value="TreeGrafter"/>
</dbReference>
<dbReference type="Proteomes" id="UP000807353">
    <property type="component" value="Unassembled WGS sequence"/>
</dbReference>
<evidence type="ECO:0000256" key="2">
    <source>
        <dbReference type="SAM" id="MobiDB-lite"/>
    </source>
</evidence>
<dbReference type="PANTHER" id="PTHR16301">
    <property type="entry name" value="IMPACT-RELATED"/>
    <property type="match status" value="1"/>
</dbReference>
<dbReference type="GO" id="GO:0005737">
    <property type="term" value="C:cytoplasm"/>
    <property type="evidence" value="ECO:0007669"/>
    <property type="project" value="TreeGrafter"/>
</dbReference>
<comment type="similarity">
    <text evidence="1">Belongs to the IMPACT family.</text>
</comment>
<evidence type="ECO:0000259" key="3">
    <source>
        <dbReference type="Pfam" id="PF01205"/>
    </source>
</evidence>
<accession>A0A9P6CQ84</accession>
<dbReference type="InterPro" id="IPR023582">
    <property type="entry name" value="Impact"/>
</dbReference>
<organism evidence="4 5">
    <name type="scientific">Collybia nuda</name>
    <dbReference type="NCBI Taxonomy" id="64659"/>
    <lineage>
        <taxon>Eukaryota</taxon>
        <taxon>Fungi</taxon>
        <taxon>Dikarya</taxon>
        <taxon>Basidiomycota</taxon>
        <taxon>Agaricomycotina</taxon>
        <taxon>Agaricomycetes</taxon>
        <taxon>Agaricomycetidae</taxon>
        <taxon>Agaricales</taxon>
        <taxon>Tricholomatineae</taxon>
        <taxon>Clitocybaceae</taxon>
        <taxon>Collybia</taxon>
    </lineage>
</organism>
<sequence>MPHGGSIGSSSSKPDQTNLHSYIQSSRPPPDSTATSQEIRDRGSIFVANIFQASSVEEVNTRIQHVKHVLHGSKPASHEISAWRIMGLKSGRSGLGGPDDFQLITGSEDDGEKWAGNQILKVMQIHAIIDAVVIVSRWYGGTLLGPARFSHIRTSASEVCLAFKKLESLRECISTLSTLDVILAELRSEYNILTGSGIGESSKQAAQNYSTLDLGKGKRLIKARENAIKNVKLLLAKRQTNQ</sequence>
<feature type="compositionally biased region" description="Polar residues" evidence="2">
    <location>
        <begin position="8"/>
        <end position="37"/>
    </location>
</feature>
<dbReference type="InterPro" id="IPR001498">
    <property type="entry name" value="Impact_N"/>
</dbReference>
<reference evidence="4" key="1">
    <citation type="submission" date="2020-11" db="EMBL/GenBank/DDBJ databases">
        <authorList>
            <consortium name="DOE Joint Genome Institute"/>
            <person name="Ahrendt S."/>
            <person name="Riley R."/>
            <person name="Andreopoulos W."/>
            <person name="Labutti K."/>
            <person name="Pangilinan J."/>
            <person name="Ruiz-Duenas F.J."/>
            <person name="Barrasa J.M."/>
            <person name="Sanchez-Garcia M."/>
            <person name="Camarero S."/>
            <person name="Miyauchi S."/>
            <person name="Serrano A."/>
            <person name="Linde D."/>
            <person name="Babiker R."/>
            <person name="Drula E."/>
            <person name="Ayuso-Fernandez I."/>
            <person name="Pacheco R."/>
            <person name="Padilla G."/>
            <person name="Ferreira P."/>
            <person name="Barriuso J."/>
            <person name="Kellner H."/>
            <person name="Castanera R."/>
            <person name="Alfaro M."/>
            <person name="Ramirez L."/>
            <person name="Pisabarro A.G."/>
            <person name="Kuo A."/>
            <person name="Tritt A."/>
            <person name="Lipzen A."/>
            <person name="He G."/>
            <person name="Yan M."/>
            <person name="Ng V."/>
            <person name="Cullen D."/>
            <person name="Martin F."/>
            <person name="Rosso M.-N."/>
            <person name="Henrissat B."/>
            <person name="Hibbett D."/>
            <person name="Martinez A.T."/>
            <person name="Grigoriev I.V."/>
        </authorList>
    </citation>
    <scope>NUCLEOTIDE SEQUENCE</scope>
    <source>
        <strain evidence="4">CBS 247.69</strain>
    </source>
</reference>
<dbReference type="InterPro" id="IPR020568">
    <property type="entry name" value="Ribosomal_Su5_D2-typ_SF"/>
</dbReference>
<dbReference type="AlphaFoldDB" id="A0A9P6CQ84"/>
<dbReference type="InterPro" id="IPR020569">
    <property type="entry name" value="UPF0029_Impact_CS"/>
</dbReference>
<dbReference type="EMBL" id="MU150229">
    <property type="protein sequence ID" value="KAF9469975.1"/>
    <property type="molecule type" value="Genomic_DNA"/>
</dbReference>
<protein>
    <submittedName>
        <fullName evidence="4">Ribosomal protein S5 domain 2-type protein</fullName>
    </submittedName>
</protein>
<dbReference type="Pfam" id="PF01205">
    <property type="entry name" value="Impact_N"/>
    <property type="match status" value="1"/>
</dbReference>
<name>A0A9P6CQ84_9AGAR</name>
<dbReference type="PANTHER" id="PTHR16301:SF25">
    <property type="entry name" value="PROTEIN IMPACT"/>
    <property type="match status" value="1"/>
</dbReference>
<dbReference type="OrthoDB" id="69641at2759"/>
<dbReference type="InterPro" id="IPR036956">
    <property type="entry name" value="Impact_N_sf"/>
</dbReference>
<dbReference type="SUPFAM" id="SSF54211">
    <property type="entry name" value="Ribosomal protein S5 domain 2-like"/>
    <property type="match status" value="1"/>
</dbReference>
<dbReference type="GO" id="GO:0006446">
    <property type="term" value="P:regulation of translational initiation"/>
    <property type="evidence" value="ECO:0007669"/>
    <property type="project" value="TreeGrafter"/>
</dbReference>
<dbReference type="GO" id="GO:0005840">
    <property type="term" value="C:ribosome"/>
    <property type="evidence" value="ECO:0007669"/>
    <property type="project" value="UniProtKB-KW"/>
</dbReference>
<evidence type="ECO:0000313" key="4">
    <source>
        <dbReference type="EMBL" id="KAF9469975.1"/>
    </source>
</evidence>
<evidence type="ECO:0000313" key="5">
    <source>
        <dbReference type="Proteomes" id="UP000807353"/>
    </source>
</evidence>